<evidence type="ECO:0000313" key="2">
    <source>
        <dbReference type="Proteomes" id="UP001164705"/>
    </source>
</evidence>
<dbReference type="AlphaFoldDB" id="A0A9E8MYA7"/>
<reference evidence="1" key="1">
    <citation type="submission" date="2022-11" db="EMBL/GenBank/DDBJ databases">
        <title>Lacinutrix neustonica HL-RS19T sp. nov., isolated from the surface microlayer sample of brackish Lake Shihwa.</title>
        <authorList>
            <person name="Choi J.Y."/>
            <person name="Hwang C.Y."/>
        </authorList>
    </citation>
    <scope>NUCLEOTIDE SEQUENCE</scope>
    <source>
        <strain evidence="1">HL-RS19</strain>
    </source>
</reference>
<dbReference type="Proteomes" id="UP001164705">
    <property type="component" value="Chromosome"/>
</dbReference>
<proteinExistence type="predicted"/>
<protein>
    <submittedName>
        <fullName evidence="1">Uncharacterized protein</fullName>
    </submittedName>
</protein>
<name>A0A9E8MYA7_9FLAO</name>
<dbReference type="EMBL" id="CP113088">
    <property type="protein sequence ID" value="WAC03114.1"/>
    <property type="molecule type" value="Genomic_DNA"/>
</dbReference>
<evidence type="ECO:0000313" key="1">
    <source>
        <dbReference type="EMBL" id="WAC03114.1"/>
    </source>
</evidence>
<dbReference type="RefSeq" id="WP_267677689.1">
    <property type="nucleotide sequence ID" value="NZ_CP113088.1"/>
</dbReference>
<accession>A0A9E8MYA7</accession>
<gene>
    <name evidence="1" type="ORF">N7U66_05675</name>
</gene>
<keyword evidence="2" id="KW-1185">Reference proteome</keyword>
<dbReference type="KEGG" id="lnu:N7U66_05675"/>
<sequence length="66" mass="7776">MLLFSNLAQITNVTTVHPIEKELTEGGRFQLEHFFKKSVKLASSKTKRDQHWRALEEVELWVLTHK</sequence>
<organism evidence="1 2">
    <name type="scientific">Lacinutrix neustonica</name>
    <dbReference type="NCBI Taxonomy" id="2980107"/>
    <lineage>
        <taxon>Bacteria</taxon>
        <taxon>Pseudomonadati</taxon>
        <taxon>Bacteroidota</taxon>
        <taxon>Flavobacteriia</taxon>
        <taxon>Flavobacteriales</taxon>
        <taxon>Flavobacteriaceae</taxon>
        <taxon>Lacinutrix</taxon>
    </lineage>
</organism>